<reference evidence="1 2" key="1">
    <citation type="submission" date="2020-03" db="EMBL/GenBank/DDBJ databases">
        <title>Bradyrhizobium diversity isolated from nodules of Indigofera sp.</title>
        <authorList>
            <person name="Klepa M."/>
            <person name="Helene L."/>
            <person name="Hungria M."/>
        </authorList>
    </citation>
    <scope>NUCLEOTIDE SEQUENCE [LARGE SCALE GENOMIC DNA]</scope>
    <source>
        <strain evidence="1 2">WSM 1791</strain>
    </source>
</reference>
<keyword evidence="2" id="KW-1185">Reference proteome</keyword>
<protein>
    <submittedName>
        <fullName evidence="1">Uncharacterized protein</fullName>
    </submittedName>
</protein>
<accession>A0A7Y4GS03</accession>
<comment type="caution">
    <text evidence="1">The sequence shown here is derived from an EMBL/GenBank/DDBJ whole genome shotgun (WGS) entry which is preliminary data.</text>
</comment>
<dbReference type="Proteomes" id="UP000544122">
    <property type="component" value="Unassembled WGS sequence"/>
</dbReference>
<evidence type="ECO:0000313" key="2">
    <source>
        <dbReference type="Proteomes" id="UP000544122"/>
    </source>
</evidence>
<sequence>MSTDLNEAIKLAHAALSRRYGKLEIISSKGVPRGQRVRFVYEGKPVRCVIKYSSAKSEGRISFAYSPSNDTFSGLSDSDVVAVVGPSSSDGQDLLLSFYKQPSILKAFKANREALKQSGNSEGGQSWLTPFHVEGRGFRGTGDGFLKEALWTEILDPTTAQFENASAQLAPPTPGQLVLTIKEAKEALARKYDVSPDAIDITIRG</sequence>
<proteinExistence type="predicted"/>
<gene>
    <name evidence="1" type="ORF">HCN58_15080</name>
</gene>
<evidence type="ECO:0000313" key="1">
    <source>
        <dbReference type="EMBL" id="NOJ40910.1"/>
    </source>
</evidence>
<organism evidence="1 2">
    <name type="scientific">Bradyrhizobium australiense</name>
    <dbReference type="NCBI Taxonomy" id="2721161"/>
    <lineage>
        <taxon>Bacteria</taxon>
        <taxon>Pseudomonadati</taxon>
        <taxon>Pseudomonadota</taxon>
        <taxon>Alphaproteobacteria</taxon>
        <taxon>Hyphomicrobiales</taxon>
        <taxon>Nitrobacteraceae</taxon>
        <taxon>Bradyrhizobium</taxon>
    </lineage>
</organism>
<dbReference type="EMBL" id="JAAVLX010000004">
    <property type="protein sequence ID" value="NOJ40910.1"/>
    <property type="molecule type" value="Genomic_DNA"/>
</dbReference>
<name>A0A7Y4GS03_9BRAD</name>
<dbReference type="AlphaFoldDB" id="A0A7Y4GS03"/>
<dbReference type="RefSeq" id="WP_171580136.1">
    <property type="nucleotide sequence ID" value="NZ_JAAVLX010000004.1"/>
</dbReference>